<keyword evidence="4" id="KW-0472">Membrane</keyword>
<dbReference type="CDD" id="cd13639">
    <property type="entry name" value="PBP2_OpuAC_like"/>
    <property type="match status" value="1"/>
</dbReference>
<feature type="domain" description="ABC-type glycine betaine transport system substrate-binding" evidence="6">
    <location>
        <begin position="51"/>
        <end position="297"/>
    </location>
</feature>
<gene>
    <name evidence="7" type="ORF">BAA01_05855</name>
</gene>
<dbReference type="AlphaFoldDB" id="A0A1Y3PBE0"/>
<dbReference type="EMBL" id="LZRT01000121">
    <property type="protein sequence ID" value="OUM84662.1"/>
    <property type="molecule type" value="Genomic_DNA"/>
</dbReference>
<feature type="region of interest" description="Disordered" evidence="5">
    <location>
        <begin position="26"/>
        <end position="48"/>
    </location>
</feature>
<evidence type="ECO:0000256" key="3">
    <source>
        <dbReference type="ARBA" id="ARBA00022475"/>
    </source>
</evidence>
<reference evidence="8" key="1">
    <citation type="submission" date="2016-06" db="EMBL/GenBank/DDBJ databases">
        <authorList>
            <person name="Nascimento L."/>
            <person name="Pereira R.V."/>
            <person name="Martins L.F."/>
            <person name="Quaggio R.B."/>
            <person name="Silva A.M."/>
            <person name="Setubal J.C."/>
        </authorList>
    </citation>
    <scope>NUCLEOTIDE SEQUENCE [LARGE SCALE GENOMIC DNA]</scope>
</reference>
<evidence type="ECO:0000256" key="2">
    <source>
        <dbReference type="ARBA" id="ARBA00022448"/>
    </source>
</evidence>
<organism evidence="7 8">
    <name type="scientific">Bacillus thermozeamaize</name>
    <dbReference type="NCBI Taxonomy" id="230954"/>
    <lineage>
        <taxon>Bacteria</taxon>
        <taxon>Bacillati</taxon>
        <taxon>Bacillota</taxon>
        <taxon>Bacilli</taxon>
        <taxon>Bacillales</taxon>
        <taxon>Bacillaceae</taxon>
        <taxon>Bacillus</taxon>
    </lineage>
</organism>
<keyword evidence="2" id="KW-0813">Transport</keyword>
<dbReference type="Gene3D" id="3.40.190.100">
    <property type="entry name" value="Glycine betaine-binding periplasmic protein, domain 2"/>
    <property type="match status" value="1"/>
</dbReference>
<name>A0A1Y3PBE0_9BACI</name>
<dbReference type="PROSITE" id="PS51257">
    <property type="entry name" value="PROKAR_LIPOPROTEIN"/>
    <property type="match status" value="1"/>
</dbReference>
<dbReference type="SUPFAM" id="SSF53850">
    <property type="entry name" value="Periplasmic binding protein-like II"/>
    <property type="match status" value="1"/>
</dbReference>
<comment type="caution">
    <text evidence="7">The sequence shown here is derived from an EMBL/GenBank/DDBJ whole genome shotgun (WGS) entry which is preliminary data.</text>
</comment>
<protein>
    <submittedName>
        <fullName evidence="7">Glycine/betaine ABC transporter</fullName>
    </submittedName>
</protein>
<dbReference type="GO" id="GO:0015226">
    <property type="term" value="F:carnitine transmembrane transporter activity"/>
    <property type="evidence" value="ECO:0007669"/>
    <property type="project" value="TreeGrafter"/>
</dbReference>
<evidence type="ECO:0000259" key="6">
    <source>
        <dbReference type="Pfam" id="PF04069"/>
    </source>
</evidence>
<dbReference type="Proteomes" id="UP000196475">
    <property type="component" value="Unassembled WGS sequence"/>
</dbReference>
<dbReference type="GO" id="GO:0043190">
    <property type="term" value="C:ATP-binding cassette (ABC) transporter complex"/>
    <property type="evidence" value="ECO:0007669"/>
    <property type="project" value="InterPro"/>
</dbReference>
<dbReference type="GO" id="GO:0031460">
    <property type="term" value="P:glycine betaine transport"/>
    <property type="evidence" value="ECO:0007669"/>
    <property type="project" value="TreeGrafter"/>
</dbReference>
<sequence>MRLKKSWWMTLVLILSLSMVMMGCGGTSPSPSEQETKGGGNGQTHPSGTEEIKIGMVNWAEDIAVSHLWKVILEEEGYKVSLHQLDAAPLYTGLAKGDLDVFLDAWLPITHQAYWEKYGDQLEDYGIWYGGQADLGLAVPTYVDEVNSIEDLETHKELFKGQITGIDAGAGLMKLIEEKVIPQYGLSLKLVASSEAAMLSALDKAYKNQEPIVISAWRPHWMFTEWDLKYLEDPKGALGEPEEIHTLANKGFAGRNPEVAGWLKNFKMTDEQLGTLESYIFHEGMKEEEAARKWIEENRDVVNGWLGKS</sequence>
<evidence type="ECO:0000256" key="4">
    <source>
        <dbReference type="ARBA" id="ARBA00023136"/>
    </source>
</evidence>
<evidence type="ECO:0000313" key="7">
    <source>
        <dbReference type="EMBL" id="OUM84662.1"/>
    </source>
</evidence>
<dbReference type="PANTHER" id="PTHR47737:SF1">
    <property type="entry name" value="GLYCINE BETAINE_PROLINE BETAINE TRANSPORT SYSTEM PERMEASE PROTEIN PROW"/>
    <property type="match status" value="1"/>
</dbReference>
<comment type="subcellular location">
    <subcellularLocation>
        <location evidence="1">Cell membrane</location>
    </subcellularLocation>
</comment>
<evidence type="ECO:0000256" key="1">
    <source>
        <dbReference type="ARBA" id="ARBA00004236"/>
    </source>
</evidence>
<dbReference type="PANTHER" id="PTHR47737">
    <property type="entry name" value="GLYCINE BETAINE/PROLINE BETAINE TRANSPORT SYSTEM PERMEASE PROTEIN PROW"/>
    <property type="match status" value="1"/>
</dbReference>
<keyword evidence="3" id="KW-1003">Cell membrane</keyword>
<evidence type="ECO:0000256" key="5">
    <source>
        <dbReference type="SAM" id="MobiDB-lite"/>
    </source>
</evidence>
<dbReference type="GO" id="GO:0015871">
    <property type="term" value="P:choline transport"/>
    <property type="evidence" value="ECO:0007669"/>
    <property type="project" value="TreeGrafter"/>
</dbReference>
<dbReference type="Pfam" id="PF04069">
    <property type="entry name" value="OpuAC"/>
    <property type="match status" value="1"/>
</dbReference>
<dbReference type="InterPro" id="IPR007210">
    <property type="entry name" value="ABC_Gly_betaine_transp_sub-bd"/>
</dbReference>
<accession>A0A1Y3PBE0</accession>
<proteinExistence type="predicted"/>
<evidence type="ECO:0000313" key="8">
    <source>
        <dbReference type="Proteomes" id="UP000196475"/>
    </source>
</evidence>
<dbReference type="GO" id="GO:0005275">
    <property type="term" value="F:amine transmembrane transporter activity"/>
    <property type="evidence" value="ECO:0007669"/>
    <property type="project" value="TreeGrafter"/>
</dbReference>
<dbReference type="Gene3D" id="3.10.105.10">
    <property type="entry name" value="Dipeptide-binding Protein, Domain 3"/>
    <property type="match status" value="2"/>
</dbReference>